<evidence type="ECO:0000313" key="1">
    <source>
        <dbReference type="EMBL" id="SHL53324.1"/>
    </source>
</evidence>
<sequence>MVQKLDYLRIYNQDIRLVSSSEVSNIEAGLIPDIWFELFKEENINDRKEALLNLWKKYVGYELRNTIAYLSEYLEDIEIIECDKVYSILYTVKNPDGDVLYYEGRNPQDEFENSELEKHWDKVPVSLKNFYKNVHNGFYYYASEAMGLVPIASVTYLGDDDLEWSIIDELKEPLQIELNTSFGFFSNGMGSYVVIDTANCENNNATFWSAKVQPKYNINFWSYVDEWIVIGFQA</sequence>
<reference evidence="1 2" key="1">
    <citation type="submission" date="2016-11" db="EMBL/GenBank/DDBJ databases">
        <authorList>
            <person name="Jaros S."/>
            <person name="Januszkiewicz K."/>
            <person name="Wedrychowicz H."/>
        </authorList>
    </citation>
    <scope>NUCLEOTIDE SEQUENCE [LARGE SCALE GENOMIC DNA]</scope>
    <source>
        <strain evidence="1 2">DSM 15929</strain>
    </source>
</reference>
<dbReference type="RefSeq" id="WP_073280016.1">
    <property type="nucleotide sequence ID" value="NZ_FRAC01000036.1"/>
</dbReference>
<dbReference type="STRING" id="1121322.SAMN02745136_05104"/>
<dbReference type="OrthoDB" id="1079827at2"/>
<accession>A0A1M7BEG7</accession>
<protein>
    <recommendedName>
        <fullName evidence="3">SMI1 / KNR4 family (SUKH-1)</fullName>
    </recommendedName>
</protein>
<evidence type="ECO:0008006" key="3">
    <source>
        <dbReference type="Google" id="ProtNLM"/>
    </source>
</evidence>
<gene>
    <name evidence="1" type="ORF">SAMN02745136_05104</name>
</gene>
<dbReference type="AlphaFoldDB" id="A0A1M7BEG7"/>
<proteinExistence type="predicted"/>
<keyword evidence="2" id="KW-1185">Reference proteome</keyword>
<name>A0A1M7BEG7_9FIRM</name>
<organism evidence="1 2">
    <name type="scientific">Anaerocolumna jejuensis DSM 15929</name>
    <dbReference type="NCBI Taxonomy" id="1121322"/>
    <lineage>
        <taxon>Bacteria</taxon>
        <taxon>Bacillati</taxon>
        <taxon>Bacillota</taxon>
        <taxon>Clostridia</taxon>
        <taxon>Lachnospirales</taxon>
        <taxon>Lachnospiraceae</taxon>
        <taxon>Anaerocolumna</taxon>
    </lineage>
</organism>
<evidence type="ECO:0000313" key="2">
    <source>
        <dbReference type="Proteomes" id="UP000184386"/>
    </source>
</evidence>
<dbReference type="EMBL" id="FRAC01000036">
    <property type="protein sequence ID" value="SHL53324.1"/>
    <property type="molecule type" value="Genomic_DNA"/>
</dbReference>
<dbReference type="Proteomes" id="UP000184386">
    <property type="component" value="Unassembled WGS sequence"/>
</dbReference>